<dbReference type="GO" id="GO:0008887">
    <property type="term" value="F:glycerate kinase activity"/>
    <property type="evidence" value="ECO:0007669"/>
    <property type="project" value="InterPro"/>
</dbReference>
<dbReference type="GO" id="GO:0031388">
    <property type="term" value="P:organic acid phosphorylation"/>
    <property type="evidence" value="ECO:0007669"/>
    <property type="project" value="InterPro"/>
</dbReference>
<dbReference type="Proteomes" id="UP000642125">
    <property type="component" value="Unassembled WGS sequence"/>
</dbReference>
<dbReference type="PANTHER" id="PTHR21599">
    <property type="entry name" value="GLYCERATE KINASE"/>
    <property type="match status" value="1"/>
</dbReference>
<name>A0A919PD16_9CELL</name>
<evidence type="ECO:0000256" key="1">
    <source>
        <dbReference type="SAM" id="MobiDB-lite"/>
    </source>
</evidence>
<dbReference type="Gene3D" id="3.90.1510.10">
    <property type="entry name" value="Glycerate kinase, domain 2"/>
    <property type="match status" value="1"/>
</dbReference>
<reference evidence="2" key="1">
    <citation type="submission" date="2021-01" db="EMBL/GenBank/DDBJ databases">
        <title>Whole genome shotgun sequence of Cellulomonas pakistanensis NBRC 110800.</title>
        <authorList>
            <person name="Komaki H."/>
            <person name="Tamura T."/>
        </authorList>
    </citation>
    <scope>NUCLEOTIDE SEQUENCE</scope>
    <source>
        <strain evidence="2">NBRC 110800</strain>
    </source>
</reference>
<evidence type="ECO:0000313" key="2">
    <source>
        <dbReference type="EMBL" id="GIG36664.1"/>
    </source>
</evidence>
<gene>
    <name evidence="2" type="ORF">Cpa01nite_20450</name>
</gene>
<sequence length="441" mass="41910">MHVLVAPGRFDARPGDGPGAAASAVRGVAGPSVAPGADPWPVLTAAEAVAALTAGWRDAAPGDELTPLPLSDGGAGLVDAVRAARGGELLSVTTTDAHGAVVPGAVLVVAEPGGGRTAYVDGALALGAGDPGSVPVTATTSAGLGTLLAAALDTGAGRVVVGLGGRRTVAHDAGAGLLAALGAAPGAAGRGVASAAGLPAADLAAVGELRAALRGRDLVALHAHELPLLGLGGVSADLAEAGRVDAAAAQEAERAVAAFVRAAGEAAASAGDGGRRDLLAGSGALGRAGRPAASAGAGIGARAPGSRAALAPGSGAGGGAAFALGLLGARLVDGAAWVADAVDLAGRAADADLVLTGTAVLDGTALEHGVVGAVARAALPLGVPAVAVAAHLRTGRRDWGAAGLAAGFGVVERPEDEGAWRRDPAAALRARLPRIARTWSR</sequence>
<dbReference type="PANTHER" id="PTHR21599:SF0">
    <property type="entry name" value="GLYCERATE KINASE"/>
    <property type="match status" value="1"/>
</dbReference>
<evidence type="ECO:0000313" key="3">
    <source>
        <dbReference type="Proteomes" id="UP000642125"/>
    </source>
</evidence>
<dbReference type="InterPro" id="IPR036129">
    <property type="entry name" value="Glycerate_kinase_sf"/>
</dbReference>
<protein>
    <recommendedName>
        <fullName evidence="4">Glycerate kinase</fullName>
    </recommendedName>
</protein>
<proteinExistence type="predicted"/>
<organism evidence="2 3">
    <name type="scientific">Cellulomonas pakistanensis</name>
    <dbReference type="NCBI Taxonomy" id="992287"/>
    <lineage>
        <taxon>Bacteria</taxon>
        <taxon>Bacillati</taxon>
        <taxon>Actinomycetota</taxon>
        <taxon>Actinomycetes</taxon>
        <taxon>Micrococcales</taxon>
        <taxon>Cellulomonadaceae</taxon>
        <taxon>Cellulomonas</taxon>
    </lineage>
</organism>
<dbReference type="InterPro" id="IPR004381">
    <property type="entry name" value="Glycerate_kinase"/>
</dbReference>
<evidence type="ECO:0008006" key="4">
    <source>
        <dbReference type="Google" id="ProtNLM"/>
    </source>
</evidence>
<dbReference type="SUPFAM" id="SSF110738">
    <property type="entry name" value="Glycerate kinase I"/>
    <property type="match status" value="1"/>
</dbReference>
<feature type="region of interest" description="Disordered" evidence="1">
    <location>
        <begin position="1"/>
        <end position="23"/>
    </location>
</feature>
<accession>A0A919PD16</accession>
<dbReference type="EMBL" id="BONO01000014">
    <property type="protein sequence ID" value="GIG36664.1"/>
    <property type="molecule type" value="Genomic_DNA"/>
</dbReference>
<comment type="caution">
    <text evidence="2">The sequence shown here is derived from an EMBL/GenBank/DDBJ whole genome shotgun (WGS) entry which is preliminary data.</text>
</comment>
<dbReference type="AlphaFoldDB" id="A0A919PD16"/>
<keyword evidence="3" id="KW-1185">Reference proteome</keyword>
<dbReference type="RefSeq" id="WP_203668685.1">
    <property type="nucleotide sequence ID" value="NZ_BONO01000014.1"/>
</dbReference>
<dbReference type="InterPro" id="IPR018193">
    <property type="entry name" value="Glyc_kinase_flavodox-like_fold"/>
</dbReference>
<dbReference type="Pfam" id="PF02595">
    <property type="entry name" value="Gly_kinase"/>
    <property type="match status" value="1"/>
</dbReference>